<dbReference type="Proteomes" id="UP000187406">
    <property type="component" value="Unassembled WGS sequence"/>
</dbReference>
<protein>
    <submittedName>
        <fullName evidence="1">Uncharacterized protein</fullName>
    </submittedName>
</protein>
<organism evidence="1 2">
    <name type="scientific">Cephalotus follicularis</name>
    <name type="common">Albany pitcher plant</name>
    <dbReference type="NCBI Taxonomy" id="3775"/>
    <lineage>
        <taxon>Eukaryota</taxon>
        <taxon>Viridiplantae</taxon>
        <taxon>Streptophyta</taxon>
        <taxon>Embryophyta</taxon>
        <taxon>Tracheophyta</taxon>
        <taxon>Spermatophyta</taxon>
        <taxon>Magnoliopsida</taxon>
        <taxon>eudicotyledons</taxon>
        <taxon>Gunneridae</taxon>
        <taxon>Pentapetalae</taxon>
        <taxon>rosids</taxon>
        <taxon>fabids</taxon>
        <taxon>Oxalidales</taxon>
        <taxon>Cephalotaceae</taxon>
        <taxon>Cephalotus</taxon>
    </lineage>
</organism>
<comment type="caution">
    <text evidence="1">The sequence shown here is derived from an EMBL/GenBank/DDBJ whole genome shotgun (WGS) entry which is preliminary data.</text>
</comment>
<name>A0A1Q3C3P3_CEPFO</name>
<dbReference type="PANTHER" id="PTHR34222:SF100">
    <property type="entry name" value="CCHC-TYPE DOMAIN-CONTAINING PROTEIN"/>
    <property type="match status" value="1"/>
</dbReference>
<evidence type="ECO:0000313" key="2">
    <source>
        <dbReference type="Proteomes" id="UP000187406"/>
    </source>
</evidence>
<proteinExistence type="predicted"/>
<gene>
    <name evidence="1" type="ORF">CFOL_v3_18168</name>
</gene>
<dbReference type="EMBL" id="BDDD01001259">
    <property type="protein sequence ID" value="GAV74688.1"/>
    <property type="molecule type" value="Genomic_DNA"/>
</dbReference>
<keyword evidence="2" id="KW-1185">Reference proteome</keyword>
<dbReference type="OrthoDB" id="1706811at2759"/>
<dbReference type="InParanoid" id="A0A1Q3C3P3"/>
<dbReference type="STRING" id="3775.A0A1Q3C3P3"/>
<evidence type="ECO:0000313" key="1">
    <source>
        <dbReference type="EMBL" id="GAV74688.1"/>
    </source>
</evidence>
<sequence>LTQFPMALRDDFEPTRASILNRQHLPSLETALSELIYEETRRLSITSQQSSFIIAATSSAPPHRSDNSRRPRCTHSHRIGHTVKTCYDIVGRPPGKSTGLKNVAATTITLILFIFSEALDPPLYSQTIHVSVA</sequence>
<dbReference type="AlphaFoldDB" id="A0A1Q3C3P3"/>
<reference evidence="2" key="1">
    <citation type="submission" date="2016-04" db="EMBL/GenBank/DDBJ databases">
        <title>Cephalotus genome sequencing.</title>
        <authorList>
            <person name="Fukushima K."/>
            <person name="Hasebe M."/>
            <person name="Fang X."/>
        </authorList>
    </citation>
    <scope>NUCLEOTIDE SEQUENCE [LARGE SCALE GENOMIC DNA]</scope>
    <source>
        <strain evidence="2">cv. St1</strain>
    </source>
</reference>
<feature type="non-terminal residue" evidence="1">
    <location>
        <position position="1"/>
    </location>
</feature>
<dbReference type="PANTHER" id="PTHR34222">
    <property type="entry name" value="GAG_PRE-INTEGRS DOMAIN-CONTAINING PROTEIN"/>
    <property type="match status" value="1"/>
</dbReference>
<accession>A0A1Q3C3P3</accession>